<sequence length="166" mass="18648">MTSMTNFRKSIENIYETSQDLGLLNVLLAFEDNELDQVISIIRKVDIGNKDTILTAKSVGDEPSDARPIEVPESSDSSEDEEIIVHERFNTSRGGIVFKEPKEEGHVPMDYEPSGPSQNPVRDGKRPVGDIVPRPRPSQEIDSEYLLHKPKKNPADIQILDLDLRP</sequence>
<comment type="caution">
    <text evidence="2">The sequence shown here is derived from an EMBL/GenBank/DDBJ whole genome shotgun (WGS) entry which is preliminary data.</text>
</comment>
<proteinExistence type="predicted"/>
<dbReference type="EMBL" id="JBFOLK010000003">
    <property type="protein sequence ID" value="KAL2527236.1"/>
    <property type="molecule type" value="Genomic_DNA"/>
</dbReference>
<keyword evidence="3" id="KW-1185">Reference proteome</keyword>
<protein>
    <submittedName>
        <fullName evidence="2">Uncharacterized protein</fullName>
    </submittedName>
</protein>
<dbReference type="Proteomes" id="UP001604336">
    <property type="component" value="Unassembled WGS sequence"/>
</dbReference>
<organism evidence="2 3">
    <name type="scientific">Abeliophyllum distichum</name>
    <dbReference type="NCBI Taxonomy" id="126358"/>
    <lineage>
        <taxon>Eukaryota</taxon>
        <taxon>Viridiplantae</taxon>
        <taxon>Streptophyta</taxon>
        <taxon>Embryophyta</taxon>
        <taxon>Tracheophyta</taxon>
        <taxon>Spermatophyta</taxon>
        <taxon>Magnoliopsida</taxon>
        <taxon>eudicotyledons</taxon>
        <taxon>Gunneridae</taxon>
        <taxon>Pentapetalae</taxon>
        <taxon>asterids</taxon>
        <taxon>lamiids</taxon>
        <taxon>Lamiales</taxon>
        <taxon>Oleaceae</taxon>
        <taxon>Forsythieae</taxon>
        <taxon>Abeliophyllum</taxon>
    </lineage>
</organism>
<evidence type="ECO:0000256" key="1">
    <source>
        <dbReference type="SAM" id="MobiDB-lite"/>
    </source>
</evidence>
<feature type="region of interest" description="Disordered" evidence="1">
    <location>
        <begin position="147"/>
        <end position="166"/>
    </location>
</feature>
<accession>A0ABD1UQC0</accession>
<gene>
    <name evidence="2" type="ORF">Adt_12290</name>
</gene>
<dbReference type="AlphaFoldDB" id="A0ABD1UQC0"/>
<reference evidence="3" key="1">
    <citation type="submission" date="2024-07" db="EMBL/GenBank/DDBJ databases">
        <title>Two chromosome-level genome assemblies of Korean endemic species Abeliophyllum distichum and Forsythia ovata (Oleaceae).</title>
        <authorList>
            <person name="Jang H."/>
        </authorList>
    </citation>
    <scope>NUCLEOTIDE SEQUENCE [LARGE SCALE GENOMIC DNA]</scope>
</reference>
<evidence type="ECO:0000313" key="2">
    <source>
        <dbReference type="EMBL" id="KAL2527236.1"/>
    </source>
</evidence>
<feature type="region of interest" description="Disordered" evidence="1">
    <location>
        <begin position="94"/>
        <end position="139"/>
    </location>
</feature>
<feature type="region of interest" description="Disordered" evidence="1">
    <location>
        <begin position="58"/>
        <end position="81"/>
    </location>
</feature>
<feature type="compositionally biased region" description="Basic and acidic residues" evidence="1">
    <location>
        <begin position="99"/>
        <end position="109"/>
    </location>
</feature>
<evidence type="ECO:0000313" key="3">
    <source>
        <dbReference type="Proteomes" id="UP001604336"/>
    </source>
</evidence>
<name>A0ABD1UQC0_9LAMI</name>